<dbReference type="KEGG" id="cok:COCCU_09850"/>
<dbReference type="AlphaFoldDB" id="A0A6B8VUN4"/>
<dbReference type="PROSITE" id="PS50895">
    <property type="entry name" value="SURF1"/>
    <property type="match status" value="1"/>
</dbReference>
<feature type="transmembrane region" description="Helical" evidence="6">
    <location>
        <begin position="232"/>
        <end position="252"/>
    </location>
</feature>
<organism evidence="8 9">
    <name type="scientific">Corynebacterium occultum</name>
    <dbReference type="NCBI Taxonomy" id="2675219"/>
    <lineage>
        <taxon>Bacteria</taxon>
        <taxon>Bacillati</taxon>
        <taxon>Actinomycetota</taxon>
        <taxon>Actinomycetes</taxon>
        <taxon>Mycobacteriales</taxon>
        <taxon>Corynebacteriaceae</taxon>
        <taxon>Corynebacterium</taxon>
    </lineage>
</organism>
<comment type="subcellular location">
    <subcellularLocation>
        <location evidence="6">Cell membrane</location>
        <topology evidence="6">Multi-pass membrane protein</topology>
    </subcellularLocation>
    <subcellularLocation>
        <location evidence="1">Membrane</location>
    </subcellularLocation>
</comment>
<dbReference type="EMBL" id="CP046455">
    <property type="protein sequence ID" value="QGU07893.1"/>
    <property type="molecule type" value="Genomic_DNA"/>
</dbReference>
<evidence type="ECO:0000313" key="9">
    <source>
        <dbReference type="Proteomes" id="UP000424462"/>
    </source>
</evidence>
<dbReference type="Pfam" id="PF02104">
    <property type="entry name" value="SURF1"/>
    <property type="match status" value="1"/>
</dbReference>
<dbReference type="RefSeq" id="WP_156231326.1">
    <property type="nucleotide sequence ID" value="NZ_CP046455.1"/>
</dbReference>
<feature type="region of interest" description="Disordered" evidence="7">
    <location>
        <begin position="262"/>
        <end position="326"/>
    </location>
</feature>
<keyword evidence="9" id="KW-1185">Reference proteome</keyword>
<evidence type="ECO:0000256" key="4">
    <source>
        <dbReference type="ARBA" id="ARBA00022989"/>
    </source>
</evidence>
<evidence type="ECO:0000256" key="7">
    <source>
        <dbReference type="SAM" id="MobiDB-lite"/>
    </source>
</evidence>
<feature type="compositionally biased region" description="Basic and acidic residues" evidence="7">
    <location>
        <begin position="284"/>
        <end position="310"/>
    </location>
</feature>
<keyword evidence="4 6" id="KW-1133">Transmembrane helix</keyword>
<sequence>MSTKVERRRAKDHKREKFSWKFFLRPGWILAILAIVAFSYASFSFLAPWQLGKDEDIVQRNKQLEQAFEQDPVPYQEVFDPEGQIEATEEWTRVLLTGQFLPDSEALLRLRPVEKTPVFQALTPFETNDGEIFLVNRGFVAFPGPQIPEIEPAPTNEVTITGMARLNETRPDNPPMVEQDRLQVYGINTGQVGEAVDLELAESYIQLSEGSAGELNAMPVPKLDRGSHLSYGWQWLAFGIMAPLGLGYFIWAEVRERRRVRREEDELAATEAGVTPDAGDETGTDARNEPDPEVVKPEDREATRSRDVRARYGGQHPDHWKRRSRH</sequence>
<evidence type="ECO:0000256" key="5">
    <source>
        <dbReference type="ARBA" id="ARBA00023136"/>
    </source>
</evidence>
<accession>A0A6B8VUN4</accession>
<reference evidence="8 9" key="1">
    <citation type="submission" date="2019-11" db="EMBL/GenBank/DDBJ databases">
        <title>Complete genome sequence of Corynebacterium kalinowskii 1959, a novel Corynebacterium species isolated from soil of a small paddock in Vilsendorf, Germany.</title>
        <authorList>
            <person name="Schaffert L."/>
            <person name="Ruwe M."/>
            <person name="Milse J."/>
            <person name="Hanuschka K."/>
            <person name="Ortseifen V."/>
            <person name="Droste J."/>
            <person name="Brandt D."/>
            <person name="Schlueter L."/>
            <person name="Kutter Y."/>
            <person name="Vinke S."/>
            <person name="Viehoefer P."/>
            <person name="Jacob L."/>
            <person name="Luebke N.-C."/>
            <person name="Schulte-Berndt E."/>
            <person name="Hain C."/>
            <person name="Linder M."/>
            <person name="Schmidt P."/>
            <person name="Wollenschlaeger L."/>
            <person name="Luttermann T."/>
            <person name="Thieme E."/>
            <person name="Hassa J."/>
            <person name="Haak M."/>
            <person name="Wittchen M."/>
            <person name="Mentz A."/>
            <person name="Persicke M."/>
            <person name="Busche T."/>
            <person name="Ruckert C."/>
        </authorList>
    </citation>
    <scope>NUCLEOTIDE SEQUENCE [LARGE SCALE GENOMIC DNA]</scope>
    <source>
        <strain evidence="8 9">2039</strain>
    </source>
</reference>
<comment type="similarity">
    <text evidence="2 6">Belongs to the SURF1 family.</text>
</comment>
<dbReference type="Proteomes" id="UP000424462">
    <property type="component" value="Chromosome"/>
</dbReference>
<evidence type="ECO:0000256" key="2">
    <source>
        <dbReference type="ARBA" id="ARBA00007165"/>
    </source>
</evidence>
<keyword evidence="6" id="KW-1003">Cell membrane</keyword>
<dbReference type="GO" id="GO:0005886">
    <property type="term" value="C:plasma membrane"/>
    <property type="evidence" value="ECO:0007669"/>
    <property type="project" value="UniProtKB-SubCell"/>
</dbReference>
<protein>
    <recommendedName>
        <fullName evidence="6">SURF1-like protein</fullName>
    </recommendedName>
</protein>
<dbReference type="InterPro" id="IPR002994">
    <property type="entry name" value="Surf1/Shy1"/>
</dbReference>
<evidence type="ECO:0000313" key="8">
    <source>
        <dbReference type="EMBL" id="QGU07893.1"/>
    </source>
</evidence>
<proteinExistence type="inferred from homology"/>
<keyword evidence="5 6" id="KW-0472">Membrane</keyword>
<evidence type="ECO:0000256" key="6">
    <source>
        <dbReference type="RuleBase" id="RU363076"/>
    </source>
</evidence>
<evidence type="ECO:0000256" key="1">
    <source>
        <dbReference type="ARBA" id="ARBA00004370"/>
    </source>
</evidence>
<name>A0A6B8VUN4_9CORY</name>
<feature type="transmembrane region" description="Helical" evidence="6">
    <location>
        <begin position="22"/>
        <end position="43"/>
    </location>
</feature>
<gene>
    <name evidence="8" type="ORF">COCCU_09850</name>
</gene>
<dbReference type="InterPro" id="IPR045214">
    <property type="entry name" value="Surf1/Surf4"/>
</dbReference>
<keyword evidence="3 6" id="KW-0812">Transmembrane</keyword>
<dbReference type="PANTHER" id="PTHR23427:SF2">
    <property type="entry name" value="SURFEIT LOCUS PROTEIN 1"/>
    <property type="match status" value="1"/>
</dbReference>
<dbReference type="PANTHER" id="PTHR23427">
    <property type="entry name" value="SURFEIT LOCUS PROTEIN"/>
    <property type="match status" value="1"/>
</dbReference>
<evidence type="ECO:0000256" key="3">
    <source>
        <dbReference type="ARBA" id="ARBA00022692"/>
    </source>
</evidence>
<dbReference type="CDD" id="cd06662">
    <property type="entry name" value="SURF1"/>
    <property type="match status" value="1"/>
</dbReference>